<dbReference type="AlphaFoldDB" id="A0A284S5W2"/>
<accession>A0A284S5W2</accession>
<organism evidence="1 2">
    <name type="scientific">Armillaria ostoyae</name>
    <name type="common">Armillaria root rot fungus</name>
    <dbReference type="NCBI Taxonomy" id="47428"/>
    <lineage>
        <taxon>Eukaryota</taxon>
        <taxon>Fungi</taxon>
        <taxon>Dikarya</taxon>
        <taxon>Basidiomycota</taxon>
        <taxon>Agaricomycotina</taxon>
        <taxon>Agaricomycetes</taxon>
        <taxon>Agaricomycetidae</taxon>
        <taxon>Agaricales</taxon>
        <taxon>Marasmiineae</taxon>
        <taxon>Physalacriaceae</taxon>
        <taxon>Armillaria</taxon>
    </lineage>
</organism>
<protein>
    <submittedName>
        <fullName evidence="1">Uncharacterized protein</fullName>
    </submittedName>
</protein>
<keyword evidence="2" id="KW-1185">Reference proteome</keyword>
<evidence type="ECO:0000313" key="2">
    <source>
        <dbReference type="Proteomes" id="UP000219338"/>
    </source>
</evidence>
<evidence type="ECO:0000313" key="1">
    <source>
        <dbReference type="EMBL" id="SJL16389.1"/>
    </source>
</evidence>
<proteinExistence type="predicted"/>
<sequence length="177" mass="19698">MFTGISGEPNTTINTEWMKVEEVLGKIQAVGWTIRDFLFHLSKVKDDHGNGVKGRSQTHAAMLSSFLGEKCSYTVSDIIEAWVQSPMGVLKKDNPERDNMFSVNKHFWEIKSARPGITSLAAQLVKEHLVKTMDMAVEEDGGLHMFMTGAWEIIDDFGSETLQTTITIVMPAACLSM</sequence>
<reference evidence="2" key="1">
    <citation type="journal article" date="2017" name="Nat. Ecol. Evol.">
        <title>Genome expansion and lineage-specific genetic innovations in the forest pathogenic fungi Armillaria.</title>
        <authorList>
            <person name="Sipos G."/>
            <person name="Prasanna A.N."/>
            <person name="Walter M.C."/>
            <person name="O'Connor E."/>
            <person name="Balint B."/>
            <person name="Krizsan K."/>
            <person name="Kiss B."/>
            <person name="Hess J."/>
            <person name="Varga T."/>
            <person name="Slot J."/>
            <person name="Riley R."/>
            <person name="Boka B."/>
            <person name="Rigling D."/>
            <person name="Barry K."/>
            <person name="Lee J."/>
            <person name="Mihaltcheva S."/>
            <person name="LaButti K."/>
            <person name="Lipzen A."/>
            <person name="Waldron R."/>
            <person name="Moloney N.M."/>
            <person name="Sperisen C."/>
            <person name="Kredics L."/>
            <person name="Vagvoelgyi C."/>
            <person name="Patrignani A."/>
            <person name="Fitzpatrick D."/>
            <person name="Nagy I."/>
            <person name="Doyle S."/>
            <person name="Anderson J.B."/>
            <person name="Grigoriev I.V."/>
            <person name="Gueldener U."/>
            <person name="Muensterkoetter M."/>
            <person name="Nagy L.G."/>
        </authorList>
    </citation>
    <scope>NUCLEOTIDE SEQUENCE [LARGE SCALE GENOMIC DNA]</scope>
    <source>
        <strain evidence="2">C18/9</strain>
    </source>
</reference>
<dbReference type="Proteomes" id="UP000219338">
    <property type="component" value="Unassembled WGS sequence"/>
</dbReference>
<dbReference type="EMBL" id="FUEG01000034">
    <property type="protein sequence ID" value="SJL16389.1"/>
    <property type="molecule type" value="Genomic_DNA"/>
</dbReference>
<dbReference type="OrthoDB" id="3013020at2759"/>
<name>A0A284S5W2_ARMOS</name>
<dbReference type="STRING" id="47428.A0A284S5W2"/>
<gene>
    <name evidence="1" type="ORF">ARMOST_19913</name>
</gene>